<feature type="domain" description="Gfo/Idh/MocA-like oxidoreductase N-terminal" evidence="1">
    <location>
        <begin position="12"/>
        <end position="141"/>
    </location>
</feature>
<evidence type="ECO:0000313" key="3">
    <source>
        <dbReference type="EMBL" id="PCI73448.1"/>
    </source>
</evidence>
<dbReference type="Gene3D" id="3.40.50.720">
    <property type="entry name" value="NAD(P)-binding Rossmann-like Domain"/>
    <property type="match status" value="1"/>
</dbReference>
<organism evidence="3 4">
    <name type="scientific">SAR86 cluster bacterium</name>
    <dbReference type="NCBI Taxonomy" id="2030880"/>
    <lineage>
        <taxon>Bacteria</taxon>
        <taxon>Pseudomonadati</taxon>
        <taxon>Pseudomonadota</taxon>
        <taxon>Gammaproteobacteria</taxon>
        <taxon>SAR86 cluster</taxon>
    </lineage>
</organism>
<dbReference type="PANTHER" id="PTHR43708:SF3">
    <property type="entry name" value="OXIDOREDUCTASE"/>
    <property type="match status" value="1"/>
</dbReference>
<dbReference type="InterPro" id="IPR036291">
    <property type="entry name" value="NAD(P)-bd_dom_sf"/>
</dbReference>
<name>A0A2A4WSM5_9GAMM</name>
<dbReference type="InterPro" id="IPR000683">
    <property type="entry name" value="Gfo/Idh/MocA-like_OxRdtase_N"/>
</dbReference>
<dbReference type="EMBL" id="NVUL01000123">
    <property type="protein sequence ID" value="PCI73448.1"/>
    <property type="molecule type" value="Genomic_DNA"/>
</dbReference>
<evidence type="ECO:0000259" key="1">
    <source>
        <dbReference type="Pfam" id="PF01408"/>
    </source>
</evidence>
<dbReference type="Proteomes" id="UP000218767">
    <property type="component" value="Unassembled WGS sequence"/>
</dbReference>
<accession>A0A2A4WSM5</accession>
<dbReference type="GO" id="GO:0000166">
    <property type="term" value="F:nucleotide binding"/>
    <property type="evidence" value="ECO:0007669"/>
    <property type="project" value="InterPro"/>
</dbReference>
<reference evidence="4" key="1">
    <citation type="submission" date="2017-08" db="EMBL/GenBank/DDBJ databases">
        <title>A dynamic microbial community with high functional redundancy inhabits the cold, oxic subseafloor aquifer.</title>
        <authorList>
            <person name="Tully B.J."/>
            <person name="Wheat C.G."/>
            <person name="Glazer B.T."/>
            <person name="Huber J.A."/>
        </authorList>
    </citation>
    <scope>NUCLEOTIDE SEQUENCE [LARGE SCALE GENOMIC DNA]</scope>
</reference>
<dbReference type="InterPro" id="IPR051317">
    <property type="entry name" value="Gfo/Idh/MocA_oxidoreduct"/>
</dbReference>
<comment type="caution">
    <text evidence="3">The sequence shown here is derived from an EMBL/GenBank/DDBJ whole genome shotgun (WGS) entry which is preliminary data.</text>
</comment>
<gene>
    <name evidence="3" type="ORF">COB20_16240</name>
</gene>
<sequence length="388" mass="41862">MTDNTSVQPKLRLGMVGGGQGAFIGEVHRIAARLDDRYELLAGALSSDSTRAAASAEELGIDADRSYGSFEDMAVAEAAREDGIEVATIVTPNHLHYSAASAMLRAGIHVICDKPLTATLAQAEELAELANTSGLLFAVTYNYSAYPMVRLARQLVAQGRLGDLRVVQVEYPQDWLATNIEDDDQKQAAWRTDPQKAGAGGCIGDIGTHAFHLAEFISGLKATELLADLNSFVGQRKLDDNANVLLRFDNGAKGSLWSSQVATGNENALRIRLYGDKAGIDWSQENPNYLSFTTLGGNKEILSRASASIPGATGYTTRLPAGHPEGFLEAFATLYRDIAEQLNARKNNRECDPDAMLVPGVADGLRGMQFIEKAVRSNTEGNTWQNLR</sequence>
<feature type="domain" description="GFO/IDH/MocA-like oxidoreductase" evidence="2">
    <location>
        <begin position="149"/>
        <end position="280"/>
    </location>
</feature>
<protein>
    <submittedName>
        <fullName evidence="3">Oxidoreductase</fullName>
    </submittedName>
</protein>
<evidence type="ECO:0000259" key="2">
    <source>
        <dbReference type="Pfam" id="PF22725"/>
    </source>
</evidence>
<dbReference type="Pfam" id="PF01408">
    <property type="entry name" value="GFO_IDH_MocA"/>
    <property type="match status" value="1"/>
</dbReference>
<dbReference type="InterPro" id="IPR055170">
    <property type="entry name" value="GFO_IDH_MocA-like_dom"/>
</dbReference>
<evidence type="ECO:0000313" key="4">
    <source>
        <dbReference type="Proteomes" id="UP000218767"/>
    </source>
</evidence>
<dbReference type="SUPFAM" id="SSF51735">
    <property type="entry name" value="NAD(P)-binding Rossmann-fold domains"/>
    <property type="match status" value="1"/>
</dbReference>
<dbReference type="SUPFAM" id="SSF55347">
    <property type="entry name" value="Glyceraldehyde-3-phosphate dehydrogenase-like, C-terminal domain"/>
    <property type="match status" value="1"/>
</dbReference>
<dbReference type="Gene3D" id="3.30.360.10">
    <property type="entry name" value="Dihydrodipicolinate Reductase, domain 2"/>
    <property type="match status" value="1"/>
</dbReference>
<dbReference type="Pfam" id="PF22725">
    <property type="entry name" value="GFO_IDH_MocA_C3"/>
    <property type="match status" value="1"/>
</dbReference>
<proteinExistence type="predicted"/>
<dbReference type="PANTHER" id="PTHR43708">
    <property type="entry name" value="CONSERVED EXPRESSED OXIDOREDUCTASE (EUROFUNG)"/>
    <property type="match status" value="1"/>
</dbReference>
<dbReference type="AlphaFoldDB" id="A0A2A4WSM5"/>